<dbReference type="EMBL" id="AP019400">
    <property type="protein sequence ID" value="BBI35412.1"/>
    <property type="molecule type" value="Genomic_DNA"/>
</dbReference>
<dbReference type="PANTHER" id="PTHR43744:SF8">
    <property type="entry name" value="SN-GLYCEROL-3-PHOSPHATE TRANSPORT SYSTEM PERMEASE PROTEIN UGPE"/>
    <property type="match status" value="1"/>
</dbReference>
<keyword evidence="10" id="KW-1185">Reference proteome</keyword>
<reference evidence="9 10" key="1">
    <citation type="submission" date="2019-01" db="EMBL/GenBank/DDBJ databases">
        <title>Complete genome sequence of Cohnella hallensis HS21 isolated from Korean fir (Abies koreana) rhizospheric soil.</title>
        <authorList>
            <person name="Jiang L."/>
            <person name="Kang S.W."/>
            <person name="Kim S."/>
            <person name="Jung J."/>
            <person name="Kim C.Y."/>
            <person name="Kim D.H."/>
            <person name="Kim S.W."/>
            <person name="Lee J."/>
        </authorList>
    </citation>
    <scope>NUCLEOTIDE SEQUENCE [LARGE SCALE GENOMIC DNA]</scope>
    <source>
        <strain evidence="9 10">HS21</strain>
    </source>
</reference>
<comment type="similarity">
    <text evidence="7">Belongs to the binding-protein-dependent transport system permease family.</text>
</comment>
<feature type="transmembrane region" description="Helical" evidence="7">
    <location>
        <begin position="20"/>
        <end position="40"/>
    </location>
</feature>
<dbReference type="InterPro" id="IPR035906">
    <property type="entry name" value="MetI-like_sf"/>
</dbReference>
<proteinExistence type="inferred from homology"/>
<evidence type="ECO:0000313" key="9">
    <source>
        <dbReference type="EMBL" id="BBI35412.1"/>
    </source>
</evidence>
<feature type="transmembrane region" description="Helical" evidence="7">
    <location>
        <begin position="191"/>
        <end position="216"/>
    </location>
</feature>
<dbReference type="Gene3D" id="1.10.3720.10">
    <property type="entry name" value="MetI-like"/>
    <property type="match status" value="1"/>
</dbReference>
<evidence type="ECO:0000256" key="4">
    <source>
        <dbReference type="ARBA" id="ARBA00022692"/>
    </source>
</evidence>
<evidence type="ECO:0000313" key="10">
    <source>
        <dbReference type="Proteomes" id="UP000289856"/>
    </source>
</evidence>
<dbReference type="AlphaFoldDB" id="A0A3T1DBD6"/>
<accession>A0A3T1DBD6</accession>
<keyword evidence="3" id="KW-1003">Cell membrane</keyword>
<dbReference type="PROSITE" id="PS50928">
    <property type="entry name" value="ABC_TM1"/>
    <property type="match status" value="1"/>
</dbReference>
<feature type="domain" description="ABC transmembrane type-1" evidence="8">
    <location>
        <begin position="79"/>
        <end position="270"/>
    </location>
</feature>
<dbReference type="Pfam" id="PF00528">
    <property type="entry name" value="BPD_transp_1"/>
    <property type="match status" value="1"/>
</dbReference>
<gene>
    <name evidence="9" type="ORF">KCTCHS21_48110</name>
</gene>
<keyword evidence="2 7" id="KW-0813">Transport</keyword>
<feature type="transmembrane region" description="Helical" evidence="7">
    <location>
        <begin position="249"/>
        <end position="270"/>
    </location>
</feature>
<evidence type="ECO:0000256" key="1">
    <source>
        <dbReference type="ARBA" id="ARBA00004651"/>
    </source>
</evidence>
<feature type="transmembrane region" description="Helical" evidence="7">
    <location>
        <begin position="83"/>
        <end position="102"/>
    </location>
</feature>
<dbReference type="PANTHER" id="PTHR43744">
    <property type="entry name" value="ABC TRANSPORTER PERMEASE PROTEIN MG189-RELATED-RELATED"/>
    <property type="match status" value="1"/>
</dbReference>
<evidence type="ECO:0000256" key="2">
    <source>
        <dbReference type="ARBA" id="ARBA00022448"/>
    </source>
</evidence>
<dbReference type="GO" id="GO:0005886">
    <property type="term" value="C:plasma membrane"/>
    <property type="evidence" value="ECO:0007669"/>
    <property type="project" value="UniProtKB-SubCell"/>
</dbReference>
<organism evidence="9 10">
    <name type="scientific">Cohnella abietis</name>
    <dbReference type="NCBI Taxonomy" id="2507935"/>
    <lineage>
        <taxon>Bacteria</taxon>
        <taxon>Bacillati</taxon>
        <taxon>Bacillota</taxon>
        <taxon>Bacilli</taxon>
        <taxon>Bacillales</taxon>
        <taxon>Paenibacillaceae</taxon>
        <taxon>Cohnella</taxon>
    </lineage>
</organism>
<keyword evidence="4 7" id="KW-0812">Transmembrane</keyword>
<name>A0A3T1DBD6_9BACL</name>
<dbReference type="RefSeq" id="WP_130614046.1">
    <property type="nucleotide sequence ID" value="NZ_AP019400.1"/>
</dbReference>
<evidence type="ECO:0000256" key="3">
    <source>
        <dbReference type="ARBA" id="ARBA00022475"/>
    </source>
</evidence>
<dbReference type="OrthoDB" id="9772609at2"/>
<dbReference type="Proteomes" id="UP000289856">
    <property type="component" value="Chromosome"/>
</dbReference>
<dbReference type="GO" id="GO:0055085">
    <property type="term" value="P:transmembrane transport"/>
    <property type="evidence" value="ECO:0007669"/>
    <property type="project" value="InterPro"/>
</dbReference>
<dbReference type="InterPro" id="IPR000515">
    <property type="entry name" value="MetI-like"/>
</dbReference>
<keyword evidence="5 7" id="KW-1133">Transmembrane helix</keyword>
<dbReference type="KEGG" id="cohn:KCTCHS21_48110"/>
<dbReference type="CDD" id="cd06261">
    <property type="entry name" value="TM_PBP2"/>
    <property type="match status" value="1"/>
</dbReference>
<evidence type="ECO:0000256" key="7">
    <source>
        <dbReference type="RuleBase" id="RU363032"/>
    </source>
</evidence>
<comment type="subcellular location">
    <subcellularLocation>
        <location evidence="1 7">Cell membrane</location>
        <topology evidence="1 7">Multi-pass membrane protein</topology>
    </subcellularLocation>
</comment>
<evidence type="ECO:0000256" key="6">
    <source>
        <dbReference type="ARBA" id="ARBA00023136"/>
    </source>
</evidence>
<evidence type="ECO:0000259" key="8">
    <source>
        <dbReference type="PROSITE" id="PS50928"/>
    </source>
</evidence>
<evidence type="ECO:0000256" key="5">
    <source>
        <dbReference type="ARBA" id="ARBA00022989"/>
    </source>
</evidence>
<sequence>MHLSANAKGDRLSRRVGSALIFLFLILGAVVMLFPIYMGLLNSVKTQSEMLTNILSLPTKFQFKNYASAFEKIHFFRSLWNTIQIAGVGLIGIIVCASLAGYKLSRTKGGLSSALFGLFILSMLIPFHSIMITLVKISNKLSIQGSIYGLGMIYIGLGVSMAIFLYHGFVKSIPRDLDEAAIIDGCGEFKLFYAVIFPLLMPVTATIAILNLLWMWNDFLLPLLILTNSDGYTLLLSTNMLFGQYSNDWSNILSALILAMLPVVIFYLILQKYILNGIAEGAIKG</sequence>
<feature type="transmembrane region" description="Helical" evidence="7">
    <location>
        <begin position="114"/>
        <end position="135"/>
    </location>
</feature>
<keyword evidence="6 7" id="KW-0472">Membrane</keyword>
<protein>
    <submittedName>
        <fullName evidence="9">Sugar ABC transporter permease</fullName>
    </submittedName>
</protein>
<feature type="transmembrane region" description="Helical" evidence="7">
    <location>
        <begin position="147"/>
        <end position="170"/>
    </location>
</feature>
<dbReference type="SUPFAM" id="SSF161098">
    <property type="entry name" value="MetI-like"/>
    <property type="match status" value="1"/>
</dbReference>